<feature type="compositionally biased region" description="Basic and acidic residues" evidence="1">
    <location>
        <begin position="681"/>
        <end position="695"/>
    </location>
</feature>
<feature type="region of interest" description="Disordered" evidence="1">
    <location>
        <begin position="1"/>
        <end position="20"/>
    </location>
</feature>
<dbReference type="InParanoid" id="A0A7J7BYS7"/>
<gene>
    <name evidence="4" type="ORF">HS088_TW22G00698</name>
</gene>
<dbReference type="GO" id="GO:0010468">
    <property type="term" value="P:regulation of gene expression"/>
    <property type="evidence" value="ECO:0007669"/>
    <property type="project" value="TreeGrafter"/>
</dbReference>
<accession>A0A7J7BYS7</accession>
<dbReference type="GO" id="GO:0000785">
    <property type="term" value="C:chromatin"/>
    <property type="evidence" value="ECO:0007669"/>
    <property type="project" value="TreeGrafter"/>
</dbReference>
<comment type="caution">
    <text evidence="4">The sequence shown here is derived from an EMBL/GenBank/DDBJ whole genome shotgun (WGS) entry which is preliminary data.</text>
</comment>
<dbReference type="Pfam" id="PF02375">
    <property type="entry name" value="JmjN"/>
    <property type="match status" value="1"/>
</dbReference>
<dbReference type="InterPro" id="IPR003347">
    <property type="entry name" value="JmjC_dom"/>
</dbReference>
<dbReference type="Gene3D" id="2.60.120.650">
    <property type="entry name" value="Cupin"/>
    <property type="match status" value="1"/>
</dbReference>
<dbReference type="PROSITE" id="PS51183">
    <property type="entry name" value="JMJN"/>
    <property type="match status" value="1"/>
</dbReference>
<reference evidence="4 5" key="1">
    <citation type="journal article" date="2020" name="Nat. Commun.">
        <title>Genome of Tripterygium wilfordii and identification of cytochrome P450 involved in triptolide biosynthesis.</title>
        <authorList>
            <person name="Tu L."/>
            <person name="Su P."/>
            <person name="Zhang Z."/>
            <person name="Gao L."/>
            <person name="Wang J."/>
            <person name="Hu T."/>
            <person name="Zhou J."/>
            <person name="Zhang Y."/>
            <person name="Zhao Y."/>
            <person name="Liu Y."/>
            <person name="Song Y."/>
            <person name="Tong Y."/>
            <person name="Lu Y."/>
            <person name="Yang J."/>
            <person name="Xu C."/>
            <person name="Jia M."/>
            <person name="Peters R.J."/>
            <person name="Huang L."/>
            <person name="Gao W."/>
        </authorList>
    </citation>
    <scope>NUCLEOTIDE SEQUENCE [LARGE SCALE GENOMIC DNA]</scope>
    <source>
        <strain evidence="5">cv. XIE 37</strain>
        <tissue evidence="4">Leaf</tissue>
    </source>
</reference>
<dbReference type="AlphaFoldDB" id="A0A7J7BYS7"/>
<dbReference type="GO" id="GO:0005634">
    <property type="term" value="C:nucleus"/>
    <property type="evidence" value="ECO:0007669"/>
    <property type="project" value="TreeGrafter"/>
</dbReference>
<dbReference type="Pfam" id="PF02928">
    <property type="entry name" value="zf-C5HC2"/>
    <property type="match status" value="1"/>
</dbReference>
<dbReference type="InterPro" id="IPR003349">
    <property type="entry name" value="JmjN"/>
</dbReference>
<dbReference type="InterPro" id="IPR004198">
    <property type="entry name" value="Znf_C5HC2"/>
</dbReference>
<feature type="region of interest" description="Disordered" evidence="1">
    <location>
        <begin position="754"/>
        <end position="789"/>
    </location>
</feature>
<evidence type="ECO:0000259" key="3">
    <source>
        <dbReference type="PROSITE" id="PS51184"/>
    </source>
</evidence>
<dbReference type="SMART" id="SM00558">
    <property type="entry name" value="JmjC"/>
    <property type="match status" value="1"/>
</dbReference>
<dbReference type="OrthoDB" id="1678912at2759"/>
<feature type="compositionally biased region" description="Low complexity" evidence="1">
    <location>
        <begin position="775"/>
        <end position="789"/>
    </location>
</feature>
<evidence type="ECO:0000313" key="5">
    <source>
        <dbReference type="Proteomes" id="UP000593562"/>
    </source>
</evidence>
<evidence type="ECO:0000259" key="2">
    <source>
        <dbReference type="PROSITE" id="PS51183"/>
    </source>
</evidence>
<feature type="domain" description="JmjN" evidence="2">
    <location>
        <begin position="117"/>
        <end position="158"/>
    </location>
</feature>
<feature type="domain" description="JmjC" evidence="3">
    <location>
        <begin position="330"/>
        <end position="496"/>
    </location>
</feature>
<dbReference type="Proteomes" id="UP000593562">
    <property type="component" value="Unassembled WGS sequence"/>
</dbReference>
<name>A0A7J7BYS7_TRIWF</name>
<feature type="region of interest" description="Disordered" evidence="1">
    <location>
        <begin position="678"/>
        <end position="702"/>
    </location>
</feature>
<dbReference type="GO" id="GO:0008168">
    <property type="term" value="F:methyltransferase activity"/>
    <property type="evidence" value="ECO:0007669"/>
    <property type="project" value="UniProtKB-KW"/>
</dbReference>
<dbReference type="PANTHER" id="PTHR10694:SF54">
    <property type="entry name" value="INACTIVE LYSINE-SPECIFIC DEMETHYLASE JMJ19-RELATED"/>
    <property type="match status" value="1"/>
</dbReference>
<dbReference type="SMART" id="SM00545">
    <property type="entry name" value="JmjN"/>
    <property type="match status" value="1"/>
</dbReference>
<dbReference type="GO" id="GO:0032259">
    <property type="term" value="P:methylation"/>
    <property type="evidence" value="ECO:0007669"/>
    <property type="project" value="UniProtKB-KW"/>
</dbReference>
<dbReference type="PROSITE" id="PS51184">
    <property type="entry name" value="JMJC"/>
    <property type="match status" value="1"/>
</dbReference>
<keyword evidence="4" id="KW-0808">Transferase</keyword>
<dbReference type="GO" id="GO:0034647">
    <property type="term" value="F:histone H3K4me/H3K4me2/H3K4me3 demethylase activity"/>
    <property type="evidence" value="ECO:0007669"/>
    <property type="project" value="TreeGrafter"/>
</dbReference>
<organism evidence="4 5">
    <name type="scientific">Tripterygium wilfordii</name>
    <name type="common">Thunder God vine</name>
    <dbReference type="NCBI Taxonomy" id="458696"/>
    <lineage>
        <taxon>Eukaryota</taxon>
        <taxon>Viridiplantae</taxon>
        <taxon>Streptophyta</taxon>
        <taxon>Embryophyta</taxon>
        <taxon>Tracheophyta</taxon>
        <taxon>Spermatophyta</taxon>
        <taxon>Magnoliopsida</taxon>
        <taxon>eudicotyledons</taxon>
        <taxon>Gunneridae</taxon>
        <taxon>Pentapetalae</taxon>
        <taxon>rosids</taxon>
        <taxon>fabids</taxon>
        <taxon>Celastrales</taxon>
        <taxon>Celastraceae</taxon>
        <taxon>Tripterygium</taxon>
    </lineage>
</organism>
<dbReference type="EMBL" id="JAAARO010000022">
    <property type="protein sequence ID" value="KAF5727012.1"/>
    <property type="molecule type" value="Genomic_DNA"/>
</dbReference>
<keyword evidence="4" id="KW-0489">Methyltransferase</keyword>
<dbReference type="SUPFAM" id="SSF51197">
    <property type="entry name" value="Clavaminate synthase-like"/>
    <property type="match status" value="1"/>
</dbReference>
<keyword evidence="5" id="KW-1185">Reference proteome</keyword>
<evidence type="ECO:0000256" key="1">
    <source>
        <dbReference type="SAM" id="MobiDB-lite"/>
    </source>
</evidence>
<protein>
    <submittedName>
        <fullName evidence="4">Putative lysine-specific demethylase JMJ16 isoform X3</fullName>
    </submittedName>
</protein>
<sequence length="789" mass="89251">MGTDHARNLPKNKDADKLSVPPGFMSLSSFRMKKVDNTEETCNSLNFASMSKQEPIQIDTKSNKIDAASLKQSLMGRPWIIYDQNNHHLEESSSKLADKEPSGWYPEDVTSNVLEEAPVFHPTEEEFIDSLKYFASIRCKAEPYGICRIVPPPSWKPPCLLKEMNAWKYSTFETQIQRIDGLQNQILETARYKENTNGKKRKMMKSDSVDVFGTKHAINSDEVAHFGIGGFVTKPGPEFTLESFKENADNFKSQFFGGRAKLVVGTSVNSNVLPQQWEPSVEDIQDEYRRIVESHSEDIEVFYGDNLDTRAFGSGFPTTFNSFELSDYPEYLKSGWNLNNVPRLPGSLLSFENFETSGVLVPRLLIGMCFSSFCWKVEEHHLYSLCYMHLGAPKVWHCVPGGYTVKFEAAKRKHRPELLVEQDKLHHTQVTKLCPSMLTSEAIPVYRCVQHPGEFVLVLPGAYHSGYDCGFNCAEAVNFAPLDWLLHGQNAVEFYHEQARKTSISHDKLLLGAANEVVKAQWEITLLKMNTLGNLKWKDACGKDGILAKALKWRIKLEANRREYLCTSSQSQKMDEKFDATCKRECFICLYDLYLSAACCRCSSSRYSCLIHAKQLCSCGWSEKNFLFRYEINELSVLLEALEGRLSATYRWAKDILNLTLSSLPSEDDLQARGQVYRPNSHSEEKECYSPDAPRHNGFRKSTASSIRSELKARMLQATLARAHKAKQNAIESEVVSTPATDDTPILQRETCSVLSSTNADDTSFLREEMDYELSSESSSVSSSSESDP</sequence>
<proteinExistence type="predicted"/>
<dbReference type="PANTHER" id="PTHR10694">
    <property type="entry name" value="LYSINE-SPECIFIC DEMETHYLASE"/>
    <property type="match status" value="1"/>
</dbReference>
<evidence type="ECO:0000313" key="4">
    <source>
        <dbReference type="EMBL" id="KAF5727012.1"/>
    </source>
</evidence>
<dbReference type="Pfam" id="PF02373">
    <property type="entry name" value="JmjC"/>
    <property type="match status" value="1"/>
</dbReference>
<feature type="compositionally biased region" description="Basic and acidic residues" evidence="1">
    <location>
        <begin position="1"/>
        <end position="17"/>
    </location>
</feature>